<evidence type="ECO:0000313" key="5">
    <source>
        <dbReference type="Proteomes" id="UP000436088"/>
    </source>
</evidence>
<name>A0A6A3CRL5_HIBSY</name>
<evidence type="ECO:0000259" key="3">
    <source>
        <dbReference type="Pfam" id="PF07967"/>
    </source>
</evidence>
<dbReference type="Proteomes" id="UP000436088">
    <property type="component" value="Unassembled WGS sequence"/>
</dbReference>
<dbReference type="InterPro" id="IPR012935">
    <property type="entry name" value="NuBaID_N"/>
</dbReference>
<dbReference type="Pfam" id="PF07967">
    <property type="entry name" value="zf-C3HC"/>
    <property type="match status" value="1"/>
</dbReference>
<sequence>MRSIIRNAISGIANQFPDSQRELRLSQRELRLSHYDLHIRIAIVEVRIAIFQIRLSQRELRLSHCDLHIRISIVQVRIAIVEVRVAIFQIRLSQRELRLSHCDLHIRIAIVEEWYLRLGFPTSLLSDREQGRLSRAAAAAVPSRLVVVVVVVDKLDIIFLCSSFENVASVFSLKLDSGHKLTCSWINNVCDERLTEFPPTVPADLVDKFRARSNSLFQLMALPVISSSTIEFMRSPQLEEFLKQPLMVDCLKRNAEFSHIECKEDGSAVDSANLYYLAQKLISLCGWEPCPLPYVVNFKDGQNQFVKDAETLSSPQLQYDPKYVVCARDDNFRNVTPLE</sequence>
<accession>A0A6A3CRL5</accession>
<reference evidence="4" key="1">
    <citation type="submission" date="2019-09" db="EMBL/GenBank/DDBJ databases">
        <title>Draft genome information of white flower Hibiscus syriacus.</title>
        <authorList>
            <person name="Kim Y.-M."/>
        </authorList>
    </citation>
    <scope>NUCLEOTIDE SEQUENCE [LARGE SCALE GENOMIC DNA]</scope>
    <source>
        <strain evidence="4">YM2019G1</strain>
    </source>
</reference>
<keyword evidence="2" id="KW-0539">Nucleus</keyword>
<keyword evidence="5" id="KW-1185">Reference proteome</keyword>
<organism evidence="4 5">
    <name type="scientific">Hibiscus syriacus</name>
    <name type="common">Rose of Sharon</name>
    <dbReference type="NCBI Taxonomy" id="106335"/>
    <lineage>
        <taxon>Eukaryota</taxon>
        <taxon>Viridiplantae</taxon>
        <taxon>Streptophyta</taxon>
        <taxon>Embryophyta</taxon>
        <taxon>Tracheophyta</taxon>
        <taxon>Spermatophyta</taxon>
        <taxon>Magnoliopsida</taxon>
        <taxon>eudicotyledons</taxon>
        <taxon>Gunneridae</taxon>
        <taxon>Pentapetalae</taxon>
        <taxon>rosids</taxon>
        <taxon>malvids</taxon>
        <taxon>Malvales</taxon>
        <taxon>Malvaceae</taxon>
        <taxon>Malvoideae</taxon>
        <taxon>Hibiscus</taxon>
    </lineage>
</organism>
<dbReference type="AlphaFoldDB" id="A0A6A3CRL5"/>
<proteinExistence type="predicted"/>
<evidence type="ECO:0000313" key="4">
    <source>
        <dbReference type="EMBL" id="KAE8730162.1"/>
    </source>
</evidence>
<gene>
    <name evidence="4" type="ORF">F3Y22_tig00003041pilonHSYRG01011</name>
</gene>
<comment type="subcellular location">
    <subcellularLocation>
        <location evidence="1">Nucleus</location>
    </subcellularLocation>
</comment>
<dbReference type="PANTHER" id="PTHR15835:SF6">
    <property type="entry name" value="ZINC FINGER C3HC-TYPE PROTEIN 1"/>
    <property type="match status" value="1"/>
</dbReference>
<evidence type="ECO:0000256" key="2">
    <source>
        <dbReference type="ARBA" id="ARBA00023242"/>
    </source>
</evidence>
<protein>
    <recommendedName>
        <fullName evidence="3">C3HC-type domain-containing protein</fullName>
    </recommendedName>
</protein>
<evidence type="ECO:0000256" key="1">
    <source>
        <dbReference type="ARBA" id="ARBA00004123"/>
    </source>
</evidence>
<dbReference type="GO" id="GO:0005634">
    <property type="term" value="C:nucleus"/>
    <property type="evidence" value="ECO:0007669"/>
    <property type="project" value="UniProtKB-SubCell"/>
</dbReference>
<dbReference type="GO" id="GO:0008270">
    <property type="term" value="F:zinc ion binding"/>
    <property type="evidence" value="ECO:0007669"/>
    <property type="project" value="InterPro"/>
</dbReference>
<feature type="domain" description="C3HC-type" evidence="3">
    <location>
        <begin position="165"/>
        <end position="224"/>
    </location>
</feature>
<dbReference type="PANTHER" id="PTHR15835">
    <property type="entry name" value="NUCLEAR-INTERACTING PARTNER OF ALK"/>
    <property type="match status" value="1"/>
</dbReference>
<dbReference type="EMBL" id="VEPZ02000209">
    <property type="protein sequence ID" value="KAE8730162.1"/>
    <property type="molecule type" value="Genomic_DNA"/>
</dbReference>
<comment type="caution">
    <text evidence="4">The sequence shown here is derived from an EMBL/GenBank/DDBJ whole genome shotgun (WGS) entry which is preliminary data.</text>
</comment>